<organism evidence="7 8">
    <name type="scientific">Haloactinopolyspora alba</name>
    <dbReference type="NCBI Taxonomy" id="648780"/>
    <lineage>
        <taxon>Bacteria</taxon>
        <taxon>Bacillati</taxon>
        <taxon>Actinomycetota</taxon>
        <taxon>Actinomycetes</taxon>
        <taxon>Jiangellales</taxon>
        <taxon>Jiangellaceae</taxon>
        <taxon>Haloactinopolyspora</taxon>
    </lineage>
</organism>
<feature type="compositionally biased region" description="Pro residues" evidence="5">
    <location>
        <begin position="333"/>
        <end position="344"/>
    </location>
</feature>
<reference evidence="7 8" key="1">
    <citation type="submission" date="2018-03" db="EMBL/GenBank/DDBJ databases">
        <title>Genomic Encyclopedia of Archaeal and Bacterial Type Strains, Phase II (KMG-II): from individual species to whole genera.</title>
        <authorList>
            <person name="Goeker M."/>
        </authorList>
    </citation>
    <scope>NUCLEOTIDE SEQUENCE [LARGE SCALE GENOMIC DNA]</scope>
    <source>
        <strain evidence="7 8">DSM 45211</strain>
    </source>
</reference>
<dbReference type="CDD" id="cd01392">
    <property type="entry name" value="HTH_LacI"/>
    <property type="match status" value="1"/>
</dbReference>
<dbReference type="PANTHER" id="PTHR30146:SF148">
    <property type="entry name" value="HTH-TYPE TRANSCRIPTIONAL REPRESSOR PURR-RELATED"/>
    <property type="match status" value="1"/>
</dbReference>
<name>A0A2P8DT79_9ACTN</name>
<dbReference type="SUPFAM" id="SSF53822">
    <property type="entry name" value="Periplasmic binding protein-like I"/>
    <property type="match status" value="1"/>
</dbReference>
<accession>A0A2P8DT79</accession>
<sequence>MPTRSGRLTQRDIARLAQVSQTTVSMVLNDRHLPSVRISQETRDRVLRVINETGYVADPVARRLLAQHNQIFGVFTYERVFPSTSADFFHPFLVGIEESSEQLGCDLLLFTSAPTGQGRRIFHENNRLRLADGCILLGREIPADELARLNDEAHPYIAVGRRDDAHGPVPYVGAGYAEATAELVERAHALGHRELAYVGPGGGAESAVDRLRGFSSAGGRRHDDGRRPTAEILDFLLDTGVTAVFAEEHAAATALAETAEARGMRVPAELSVVALGDPMADGSDREFTGFRIPRREMGAQAVDILSALLRGEDTDIQRLLPCEVTDRGTLVPPEQPDQPNPRGR</sequence>
<evidence type="ECO:0000256" key="3">
    <source>
        <dbReference type="ARBA" id="ARBA00023125"/>
    </source>
</evidence>
<dbReference type="RefSeq" id="WP_106538848.1">
    <property type="nucleotide sequence ID" value="NZ_PYGE01000016.1"/>
</dbReference>
<dbReference type="GO" id="GO:0000976">
    <property type="term" value="F:transcription cis-regulatory region binding"/>
    <property type="evidence" value="ECO:0007669"/>
    <property type="project" value="TreeGrafter"/>
</dbReference>
<proteinExistence type="predicted"/>
<dbReference type="SMART" id="SM00354">
    <property type="entry name" value="HTH_LACI"/>
    <property type="match status" value="1"/>
</dbReference>
<evidence type="ECO:0000259" key="6">
    <source>
        <dbReference type="PROSITE" id="PS50932"/>
    </source>
</evidence>
<feature type="domain" description="HTH lacI-type" evidence="6">
    <location>
        <begin position="8"/>
        <end position="66"/>
    </location>
</feature>
<keyword evidence="8" id="KW-1185">Reference proteome</keyword>
<dbReference type="PANTHER" id="PTHR30146">
    <property type="entry name" value="LACI-RELATED TRANSCRIPTIONAL REPRESSOR"/>
    <property type="match status" value="1"/>
</dbReference>
<dbReference type="Pfam" id="PF13377">
    <property type="entry name" value="Peripla_BP_3"/>
    <property type="match status" value="1"/>
</dbReference>
<evidence type="ECO:0000313" key="8">
    <source>
        <dbReference type="Proteomes" id="UP000243528"/>
    </source>
</evidence>
<dbReference type="CDD" id="cd06267">
    <property type="entry name" value="PBP1_LacI_sugar_binding-like"/>
    <property type="match status" value="1"/>
</dbReference>
<keyword evidence="2" id="KW-0805">Transcription regulation</keyword>
<evidence type="ECO:0000256" key="1">
    <source>
        <dbReference type="ARBA" id="ARBA00022491"/>
    </source>
</evidence>
<dbReference type="Gene3D" id="3.40.50.2300">
    <property type="match status" value="2"/>
</dbReference>
<gene>
    <name evidence="7" type="ORF">CLV30_11678</name>
</gene>
<dbReference type="Proteomes" id="UP000243528">
    <property type="component" value="Unassembled WGS sequence"/>
</dbReference>
<keyword evidence="4" id="KW-0804">Transcription</keyword>
<dbReference type="EMBL" id="PYGE01000016">
    <property type="protein sequence ID" value="PSL00418.1"/>
    <property type="molecule type" value="Genomic_DNA"/>
</dbReference>
<dbReference type="InterPro" id="IPR000843">
    <property type="entry name" value="HTH_LacI"/>
</dbReference>
<evidence type="ECO:0000256" key="5">
    <source>
        <dbReference type="SAM" id="MobiDB-lite"/>
    </source>
</evidence>
<keyword evidence="1" id="KW-0678">Repressor</keyword>
<feature type="region of interest" description="Disordered" evidence="5">
    <location>
        <begin position="325"/>
        <end position="344"/>
    </location>
</feature>
<dbReference type="PROSITE" id="PS50932">
    <property type="entry name" value="HTH_LACI_2"/>
    <property type="match status" value="1"/>
</dbReference>
<dbReference type="AlphaFoldDB" id="A0A2P8DT79"/>
<dbReference type="SUPFAM" id="SSF47413">
    <property type="entry name" value="lambda repressor-like DNA-binding domains"/>
    <property type="match status" value="1"/>
</dbReference>
<evidence type="ECO:0000313" key="7">
    <source>
        <dbReference type="EMBL" id="PSL00418.1"/>
    </source>
</evidence>
<comment type="caution">
    <text evidence="7">The sequence shown here is derived from an EMBL/GenBank/DDBJ whole genome shotgun (WGS) entry which is preliminary data.</text>
</comment>
<dbReference type="OrthoDB" id="9790412at2"/>
<keyword evidence="3" id="KW-0238">DNA-binding</keyword>
<dbReference type="Gene3D" id="1.10.260.40">
    <property type="entry name" value="lambda repressor-like DNA-binding domains"/>
    <property type="match status" value="1"/>
</dbReference>
<dbReference type="InterPro" id="IPR028082">
    <property type="entry name" value="Peripla_BP_I"/>
</dbReference>
<dbReference type="InterPro" id="IPR046335">
    <property type="entry name" value="LacI/GalR-like_sensor"/>
</dbReference>
<dbReference type="GO" id="GO:0003700">
    <property type="term" value="F:DNA-binding transcription factor activity"/>
    <property type="evidence" value="ECO:0007669"/>
    <property type="project" value="TreeGrafter"/>
</dbReference>
<protein>
    <submittedName>
        <fullName evidence="7">LacI family transcriptional regulator</fullName>
    </submittedName>
</protein>
<dbReference type="Pfam" id="PF00356">
    <property type="entry name" value="LacI"/>
    <property type="match status" value="1"/>
</dbReference>
<evidence type="ECO:0000256" key="2">
    <source>
        <dbReference type="ARBA" id="ARBA00023015"/>
    </source>
</evidence>
<evidence type="ECO:0000256" key="4">
    <source>
        <dbReference type="ARBA" id="ARBA00023163"/>
    </source>
</evidence>
<dbReference type="InterPro" id="IPR010982">
    <property type="entry name" value="Lambda_DNA-bd_dom_sf"/>
</dbReference>